<gene>
    <name evidence="9" type="primary">msrB</name>
    <name evidence="11" type="ORF">TPSD3_16020</name>
</gene>
<organism evidence="11 12">
    <name type="scientific">Thioflexithrix psekupsensis</name>
    <dbReference type="NCBI Taxonomy" id="1570016"/>
    <lineage>
        <taxon>Bacteria</taxon>
        <taxon>Pseudomonadati</taxon>
        <taxon>Pseudomonadota</taxon>
        <taxon>Gammaproteobacteria</taxon>
        <taxon>Thiotrichales</taxon>
        <taxon>Thioflexithrix</taxon>
    </lineage>
</organism>
<feature type="domain" description="MsrB" evidence="10">
    <location>
        <begin position="9"/>
        <end position="131"/>
    </location>
</feature>
<dbReference type="InterPro" id="IPR011057">
    <property type="entry name" value="Mss4-like_sf"/>
</dbReference>
<evidence type="ECO:0000256" key="9">
    <source>
        <dbReference type="HAMAP-Rule" id="MF_01400"/>
    </source>
</evidence>
<feature type="binding site" evidence="9">
    <location>
        <position position="48"/>
    </location>
    <ligand>
        <name>Zn(2+)</name>
        <dbReference type="ChEBI" id="CHEBI:29105"/>
    </ligand>
</feature>
<dbReference type="AlphaFoldDB" id="A0A251X669"/>
<comment type="similarity">
    <text evidence="1 9">Belongs to the MsrB Met sulfoxide reductase family.</text>
</comment>
<evidence type="ECO:0000256" key="7">
    <source>
        <dbReference type="ARBA" id="ARBA00048488"/>
    </source>
</evidence>
<dbReference type="HAMAP" id="MF_01400">
    <property type="entry name" value="MsrB"/>
    <property type="match status" value="1"/>
</dbReference>
<protein>
    <recommendedName>
        <fullName evidence="3 9">Peptide methionine sulfoxide reductase MsrB</fullName>
        <ecNumber evidence="2 9">1.8.4.12</ecNumber>
    </recommendedName>
    <alternativeName>
        <fullName evidence="8 9">Peptide-methionine (R)-S-oxide reductase</fullName>
    </alternativeName>
</protein>
<proteinExistence type="inferred from homology"/>
<dbReference type="PANTHER" id="PTHR10173">
    <property type="entry name" value="METHIONINE SULFOXIDE REDUCTASE"/>
    <property type="match status" value="1"/>
</dbReference>
<comment type="cofactor">
    <cofactor evidence="9">
        <name>Zn(2+)</name>
        <dbReference type="ChEBI" id="CHEBI:29105"/>
    </cofactor>
    <text evidence="9">Binds 1 zinc ion per subunit. The zinc ion is important for the structural integrity of the protein.</text>
</comment>
<dbReference type="RefSeq" id="WP_086489547.1">
    <property type="nucleotide sequence ID" value="NZ_MSLT01000023.1"/>
</dbReference>
<evidence type="ECO:0000256" key="1">
    <source>
        <dbReference type="ARBA" id="ARBA00007174"/>
    </source>
</evidence>
<dbReference type="PANTHER" id="PTHR10173:SF52">
    <property type="entry name" value="METHIONINE-R-SULFOXIDE REDUCTASE B1"/>
    <property type="match status" value="1"/>
</dbReference>
<dbReference type="GO" id="GO:0033743">
    <property type="term" value="F:peptide-methionine (R)-S-oxide reductase activity"/>
    <property type="evidence" value="ECO:0007669"/>
    <property type="project" value="UniProtKB-UniRule"/>
</dbReference>
<feature type="binding site" evidence="9">
    <location>
        <position position="51"/>
    </location>
    <ligand>
        <name>Zn(2+)</name>
        <dbReference type="ChEBI" id="CHEBI:29105"/>
    </ligand>
</feature>
<reference evidence="11 12" key="1">
    <citation type="submission" date="2016-12" db="EMBL/GenBank/DDBJ databases">
        <title>Thioflexothrix psekupsii D3 genome sequencing and assembly.</title>
        <authorList>
            <person name="Fomenkov A."/>
            <person name="Vincze T."/>
            <person name="Grabovich M."/>
            <person name="Anton B.P."/>
            <person name="Dubinina G."/>
            <person name="Orlova M."/>
            <person name="Belousova E."/>
            <person name="Roberts R.J."/>
        </authorList>
    </citation>
    <scope>NUCLEOTIDE SEQUENCE [LARGE SCALE GENOMIC DNA]</scope>
    <source>
        <strain evidence="11">D3</strain>
    </source>
</reference>
<dbReference type="Gene3D" id="2.170.150.20">
    <property type="entry name" value="Peptide methionine sulfoxide reductase"/>
    <property type="match status" value="1"/>
</dbReference>
<dbReference type="InterPro" id="IPR002579">
    <property type="entry name" value="Met_Sox_Rdtase_MsrB_dom"/>
</dbReference>
<dbReference type="Proteomes" id="UP000194798">
    <property type="component" value="Unassembled WGS sequence"/>
</dbReference>
<dbReference type="EC" id="1.8.4.12" evidence="2 9"/>
<dbReference type="FunFam" id="2.170.150.20:FF:000001">
    <property type="entry name" value="Peptide methionine sulfoxide reductase MsrB"/>
    <property type="match status" value="1"/>
</dbReference>
<evidence type="ECO:0000256" key="5">
    <source>
        <dbReference type="ARBA" id="ARBA00022833"/>
    </source>
</evidence>
<dbReference type="InterPro" id="IPR028427">
    <property type="entry name" value="Met_Sox_Rdtase_MsrB"/>
</dbReference>
<keyword evidence="6 9" id="KW-0560">Oxidoreductase</keyword>
<evidence type="ECO:0000256" key="6">
    <source>
        <dbReference type="ARBA" id="ARBA00023002"/>
    </source>
</evidence>
<evidence type="ECO:0000259" key="10">
    <source>
        <dbReference type="PROSITE" id="PS51790"/>
    </source>
</evidence>
<evidence type="ECO:0000256" key="3">
    <source>
        <dbReference type="ARBA" id="ARBA00021130"/>
    </source>
</evidence>
<dbReference type="NCBIfam" id="TIGR00357">
    <property type="entry name" value="peptide-methionine (R)-S-oxide reductase MsrB"/>
    <property type="match status" value="1"/>
</dbReference>
<dbReference type="GO" id="GO:0030091">
    <property type="term" value="P:protein repair"/>
    <property type="evidence" value="ECO:0007669"/>
    <property type="project" value="InterPro"/>
</dbReference>
<comment type="catalytic activity">
    <reaction evidence="7 9">
        <text>L-methionyl-[protein] + [thioredoxin]-disulfide + H2O = L-methionyl-(R)-S-oxide-[protein] + [thioredoxin]-dithiol</text>
        <dbReference type="Rhea" id="RHEA:24164"/>
        <dbReference type="Rhea" id="RHEA-COMP:10698"/>
        <dbReference type="Rhea" id="RHEA-COMP:10700"/>
        <dbReference type="Rhea" id="RHEA-COMP:12313"/>
        <dbReference type="Rhea" id="RHEA-COMP:12314"/>
        <dbReference type="ChEBI" id="CHEBI:15377"/>
        <dbReference type="ChEBI" id="CHEBI:16044"/>
        <dbReference type="ChEBI" id="CHEBI:29950"/>
        <dbReference type="ChEBI" id="CHEBI:45764"/>
        <dbReference type="ChEBI" id="CHEBI:50058"/>
        <dbReference type="EC" id="1.8.4.12"/>
    </reaction>
</comment>
<feature type="binding site" evidence="9">
    <location>
        <position position="97"/>
    </location>
    <ligand>
        <name>Zn(2+)</name>
        <dbReference type="ChEBI" id="CHEBI:29105"/>
    </ligand>
</feature>
<evidence type="ECO:0000313" key="12">
    <source>
        <dbReference type="Proteomes" id="UP000194798"/>
    </source>
</evidence>
<keyword evidence="5 9" id="KW-0862">Zinc</keyword>
<dbReference type="SUPFAM" id="SSF51316">
    <property type="entry name" value="Mss4-like"/>
    <property type="match status" value="1"/>
</dbReference>
<dbReference type="GO" id="GO:0006979">
    <property type="term" value="P:response to oxidative stress"/>
    <property type="evidence" value="ECO:0007669"/>
    <property type="project" value="InterPro"/>
</dbReference>
<keyword evidence="4 9" id="KW-0479">Metal-binding</keyword>
<evidence type="ECO:0000256" key="8">
    <source>
        <dbReference type="ARBA" id="ARBA00075819"/>
    </source>
</evidence>
<evidence type="ECO:0000313" key="11">
    <source>
        <dbReference type="EMBL" id="OUD12588.1"/>
    </source>
</evidence>
<accession>A0A251X669</accession>
<evidence type="ECO:0000256" key="4">
    <source>
        <dbReference type="ARBA" id="ARBA00022723"/>
    </source>
</evidence>
<evidence type="ECO:0000256" key="2">
    <source>
        <dbReference type="ARBA" id="ARBA00012499"/>
    </source>
</evidence>
<dbReference type="PROSITE" id="PS51790">
    <property type="entry name" value="MSRB"/>
    <property type="match status" value="1"/>
</dbReference>
<keyword evidence="12" id="KW-1185">Reference proteome</keyword>
<dbReference type="OrthoDB" id="4174719at2"/>
<dbReference type="Pfam" id="PF01641">
    <property type="entry name" value="SelR"/>
    <property type="match status" value="1"/>
</dbReference>
<sequence>MSEWIEKSAEEWQQELTPEQFRVCRQKGTEPAFTGVYYDEKTPGLYRCVCCGNALFHSEHKYDSGSGWPSFWQCVSDDSVHTHSDSSYGMQRVEVTCGRCEAHLGHVFDDGPKPTGLRYCINSVALALETEKA</sequence>
<feature type="active site" description="Nucleophile" evidence="9">
    <location>
        <position position="120"/>
    </location>
</feature>
<dbReference type="GO" id="GO:0005737">
    <property type="term" value="C:cytoplasm"/>
    <property type="evidence" value="ECO:0007669"/>
    <property type="project" value="TreeGrafter"/>
</dbReference>
<name>A0A251X669_9GAMM</name>
<feature type="binding site" evidence="9">
    <location>
        <position position="100"/>
    </location>
    <ligand>
        <name>Zn(2+)</name>
        <dbReference type="ChEBI" id="CHEBI:29105"/>
    </ligand>
</feature>
<dbReference type="GO" id="GO:0008270">
    <property type="term" value="F:zinc ion binding"/>
    <property type="evidence" value="ECO:0007669"/>
    <property type="project" value="UniProtKB-UniRule"/>
</dbReference>
<dbReference type="EMBL" id="MSLT01000023">
    <property type="protein sequence ID" value="OUD12588.1"/>
    <property type="molecule type" value="Genomic_DNA"/>
</dbReference>
<comment type="caution">
    <text evidence="11">The sequence shown here is derived from an EMBL/GenBank/DDBJ whole genome shotgun (WGS) entry which is preliminary data.</text>
</comment>